<dbReference type="Proteomes" id="UP000251960">
    <property type="component" value="Chromosome 9"/>
</dbReference>
<name>A0A3L6D9G7_MAIZE</name>
<dbReference type="EMBL" id="NCVQ01000010">
    <property type="protein sequence ID" value="PWZ05232.1"/>
    <property type="molecule type" value="Genomic_DNA"/>
</dbReference>
<protein>
    <submittedName>
        <fullName evidence="1">CCR4-NOT transcription complex subunit 1</fullName>
    </submittedName>
</protein>
<dbReference type="InterPro" id="IPR040398">
    <property type="entry name" value="Not1"/>
</dbReference>
<dbReference type="GO" id="GO:0017148">
    <property type="term" value="P:negative regulation of translation"/>
    <property type="evidence" value="ECO:0007669"/>
    <property type="project" value="InterPro"/>
</dbReference>
<dbReference type="ExpressionAtlas" id="A0A3L6D9G7">
    <property type="expression patterns" value="baseline"/>
</dbReference>
<comment type="caution">
    <text evidence="1">The sequence shown here is derived from an EMBL/GenBank/DDBJ whole genome shotgun (WGS) entry which is preliminary data.</text>
</comment>
<evidence type="ECO:0000313" key="1">
    <source>
        <dbReference type="EMBL" id="PWZ05232.1"/>
    </source>
</evidence>
<sequence length="399" mass="44534">MIPFNPAVAAEVRALIQGVEDSTFDPIYRELSQPWWVRFLLQVCVDEILLNIGGANNHRLKHDLVAIIFRYCVDKPYFSTNFCEALRAMPDSDGLLETLSNELELSTTERVVVGLALSDSENPDLNLEEGPFYVPVPLQQPNSDRANYLRYAEMCLGRLDDDFDSHISKIGEQISLSDIISELGCGCTCNTTHCKEMLSLLEPLDDMGISKLLGAVVCTRIGVGEAQNTYSIFLLTFGNNQTIDSSQLTSWNIDVLVDLINEIDPFPLHAICGLLWNNIKGQLSFLKHAVALPNDTFTFAHCTRKMVFPDLGNCNQGNQAWYCLVLLEVLCQLAELGYSKPVRAIQPILGYPLINYPEVLLLGVSHINTAYNLIQHEVLSCVFPAVVKNTMHSSLMNYL</sequence>
<dbReference type="GO" id="GO:0030015">
    <property type="term" value="C:CCR4-NOT core complex"/>
    <property type="evidence" value="ECO:0007669"/>
    <property type="project" value="InterPro"/>
</dbReference>
<organism evidence="1">
    <name type="scientific">Zea mays</name>
    <name type="common">Maize</name>
    <dbReference type="NCBI Taxonomy" id="4577"/>
    <lineage>
        <taxon>Eukaryota</taxon>
        <taxon>Viridiplantae</taxon>
        <taxon>Streptophyta</taxon>
        <taxon>Embryophyta</taxon>
        <taxon>Tracheophyta</taxon>
        <taxon>Spermatophyta</taxon>
        <taxon>Magnoliopsida</taxon>
        <taxon>Liliopsida</taxon>
        <taxon>Poales</taxon>
        <taxon>Poaceae</taxon>
        <taxon>PACMAD clade</taxon>
        <taxon>Panicoideae</taxon>
        <taxon>Andropogonodae</taxon>
        <taxon>Andropogoneae</taxon>
        <taxon>Tripsacinae</taxon>
        <taxon>Zea</taxon>
    </lineage>
</organism>
<dbReference type="PANTHER" id="PTHR13162:SF11">
    <property type="entry name" value="CCR4-NOT COMPLEX COMPONENT NOT1 C-TERMINAL DOMAIN-CONTAINING PROTEIN"/>
    <property type="match status" value="1"/>
</dbReference>
<proteinExistence type="predicted"/>
<reference evidence="1" key="1">
    <citation type="journal article" date="2018" name="Nat. Genet.">
        <title>Extensive intraspecific gene order and gene structural variations between Mo17 and other maize genomes.</title>
        <authorList>
            <person name="Sun S."/>
            <person name="Zhou Y."/>
            <person name="Chen J."/>
            <person name="Shi J."/>
            <person name="Zhao H."/>
            <person name="Zhao H."/>
            <person name="Song W."/>
            <person name="Zhang M."/>
            <person name="Cui Y."/>
            <person name="Dong X."/>
            <person name="Liu H."/>
            <person name="Ma X."/>
            <person name="Jiao Y."/>
            <person name="Wang B."/>
            <person name="Wei X."/>
            <person name="Stein J.C."/>
            <person name="Glaubitz J.C."/>
            <person name="Lu F."/>
            <person name="Yu G."/>
            <person name="Liang C."/>
            <person name="Fengler K."/>
            <person name="Li B."/>
            <person name="Rafalski A."/>
            <person name="Schnable P.S."/>
            <person name="Ware D.H."/>
            <person name="Buckler E.S."/>
            <person name="Lai J."/>
        </authorList>
    </citation>
    <scope>NUCLEOTIDE SEQUENCE [LARGE SCALE GENOMIC DNA]</scope>
    <source>
        <tissue evidence="1">Seedling</tissue>
    </source>
</reference>
<accession>A0A3L6D9G7</accession>
<gene>
    <name evidence="1" type="primary">cnot1_3</name>
    <name evidence="1" type="ORF">Zm00014a_040510</name>
</gene>
<dbReference type="AlphaFoldDB" id="A0A3L6D9G7"/>
<dbReference type="PANTHER" id="PTHR13162">
    <property type="entry name" value="CCR4-NOT TRANSCRIPTION COMPLEX"/>
    <property type="match status" value="1"/>
</dbReference>